<dbReference type="EMBL" id="FNCK01000008">
    <property type="protein sequence ID" value="SDG41849.1"/>
    <property type="molecule type" value="Genomic_DNA"/>
</dbReference>
<comment type="similarity">
    <text evidence="1">Belongs to the asp23 family.</text>
</comment>
<gene>
    <name evidence="2" type="ORF">SAMN05421791_10833</name>
</gene>
<organism evidence="2 3">
    <name type="scientific">Facklamia miroungae</name>
    <dbReference type="NCBI Taxonomy" id="120956"/>
    <lineage>
        <taxon>Bacteria</taxon>
        <taxon>Bacillati</taxon>
        <taxon>Bacillota</taxon>
        <taxon>Bacilli</taxon>
        <taxon>Lactobacillales</taxon>
        <taxon>Aerococcaceae</taxon>
        <taxon>Facklamia</taxon>
    </lineage>
</organism>
<name>A0A1G7U485_9LACT</name>
<dbReference type="RefSeq" id="WP_090290197.1">
    <property type="nucleotide sequence ID" value="NZ_FNCK01000008.1"/>
</dbReference>
<protein>
    <submittedName>
        <fullName evidence="2">Uncharacterized conserved protein YloU, alkaline shock protein (Asp23) family</fullName>
    </submittedName>
</protein>
<evidence type="ECO:0000313" key="2">
    <source>
        <dbReference type="EMBL" id="SDG41849.1"/>
    </source>
</evidence>
<evidence type="ECO:0000256" key="1">
    <source>
        <dbReference type="ARBA" id="ARBA00005721"/>
    </source>
</evidence>
<dbReference type="Pfam" id="PF03780">
    <property type="entry name" value="Asp23"/>
    <property type="match status" value="1"/>
</dbReference>
<accession>A0A1G7U485</accession>
<dbReference type="PANTHER" id="PTHR34297">
    <property type="entry name" value="HYPOTHETICAL CYTOSOLIC PROTEIN-RELATED"/>
    <property type="match status" value="1"/>
</dbReference>
<keyword evidence="3" id="KW-1185">Reference proteome</keyword>
<proteinExistence type="inferred from homology"/>
<dbReference type="AlphaFoldDB" id="A0A1G7U485"/>
<dbReference type="InterPro" id="IPR005531">
    <property type="entry name" value="Asp23"/>
</dbReference>
<evidence type="ECO:0000313" key="3">
    <source>
        <dbReference type="Proteomes" id="UP000199708"/>
    </source>
</evidence>
<dbReference type="OrthoDB" id="9793465at2"/>
<dbReference type="Proteomes" id="UP000199708">
    <property type="component" value="Unassembled WGS sequence"/>
</dbReference>
<sequence length="142" mass="15616">MSNKQTVSFESLSKQYLGEINITMGVLEDIAAKAASEIDGVLSSSQKKEAGKFLRIQGSGVNAKMRQIEDRITIDINVRIAYGKTVPIIAAAIQERVKEQILYMTDLVVSQVNVHVQAIDTEPQTQIGSSVEHKENELEIGE</sequence>
<dbReference type="STRING" id="120956.SAMN05421791_10833"/>
<dbReference type="PANTHER" id="PTHR34297:SF1">
    <property type="entry name" value="ASP23_GLS24 FAMILY ENVELOPE STRESS RESPONSE PROTEIN"/>
    <property type="match status" value="1"/>
</dbReference>
<reference evidence="2 3" key="1">
    <citation type="submission" date="2016-10" db="EMBL/GenBank/DDBJ databases">
        <authorList>
            <person name="de Groot N.N."/>
        </authorList>
    </citation>
    <scope>NUCLEOTIDE SEQUENCE [LARGE SCALE GENOMIC DNA]</scope>
    <source>
        <strain evidence="2 3">ATCC BAA-466</strain>
    </source>
</reference>